<protein>
    <recommendedName>
        <fullName evidence="2">Nucleotide-diphospho-sugar transferase domain-containing protein</fullName>
    </recommendedName>
</protein>
<dbReference type="EMBL" id="LR796341">
    <property type="protein sequence ID" value="CAB4138098.1"/>
    <property type="molecule type" value="Genomic_DNA"/>
</dbReference>
<dbReference type="InterPro" id="IPR045499">
    <property type="entry name" value="DUF6492"/>
</dbReference>
<gene>
    <name evidence="1" type="ORF">UFOVP328_291</name>
</gene>
<reference evidence="1" key="1">
    <citation type="submission" date="2020-04" db="EMBL/GenBank/DDBJ databases">
        <authorList>
            <person name="Chiriac C."/>
            <person name="Salcher M."/>
            <person name="Ghai R."/>
            <person name="Kavagutti S V."/>
        </authorList>
    </citation>
    <scope>NUCLEOTIDE SEQUENCE</scope>
</reference>
<evidence type="ECO:0008006" key="2">
    <source>
        <dbReference type="Google" id="ProtNLM"/>
    </source>
</evidence>
<organism evidence="1">
    <name type="scientific">uncultured Caudovirales phage</name>
    <dbReference type="NCBI Taxonomy" id="2100421"/>
    <lineage>
        <taxon>Viruses</taxon>
        <taxon>Duplodnaviria</taxon>
        <taxon>Heunggongvirae</taxon>
        <taxon>Uroviricota</taxon>
        <taxon>Caudoviricetes</taxon>
        <taxon>Peduoviridae</taxon>
        <taxon>Maltschvirus</taxon>
        <taxon>Maltschvirus maltsch</taxon>
    </lineage>
</organism>
<accession>A0A6J5LUI8</accession>
<evidence type="ECO:0000313" key="1">
    <source>
        <dbReference type="EMBL" id="CAB4138098.1"/>
    </source>
</evidence>
<sequence>MKIDRVVVTTFTGYFFITVLCLRSIKKYLSHLPVDVIIDDFDLTHWPTYVDDCKKYITQQFPELDINFFLFSQLPHVDDARHGGWFRQQLIKLHLDQIVQDNNWLLVDADVVFNDYPAIDIVPVTRTSADAIDAGNRHYVKHMLSTNRPYLGNSDEHLCASGVPFRYISKDLLTQLRQHVEKVHNKNFLQLHIDSMNAGEIVAYDPTMQKMIMSEFQLIEVYRNQYRCDNLEIQVGTSAFDHDSVKDWHRSREWFESHNIPVEDQHWQFSQAVGQHHV</sequence>
<proteinExistence type="predicted"/>
<dbReference type="Pfam" id="PF20102">
    <property type="entry name" value="DUF6492"/>
    <property type="match status" value="1"/>
</dbReference>
<name>A0A6J5LUI8_9CAUD</name>